<dbReference type="OrthoDB" id="839738at2"/>
<accession>A0A074L1T8</accession>
<keyword evidence="1" id="KW-0812">Transmembrane</keyword>
<evidence type="ECO:0000313" key="2">
    <source>
        <dbReference type="EMBL" id="KEO74460.1"/>
    </source>
</evidence>
<evidence type="ECO:0000313" key="3">
    <source>
        <dbReference type="Proteomes" id="UP000027821"/>
    </source>
</evidence>
<sequence length="96" mass="10574">MKYFDKNEGALLQRSFTIGLVGIILSLIALYQNYSPFAPTGIITVVHGAGLAAQLLAMSIAVLVMRKRKIKEETKEKAKKMTLVLAVSLLFFFLAV</sequence>
<dbReference type="eggNOG" id="ENOG50334AM">
    <property type="taxonomic scope" value="Bacteria"/>
</dbReference>
<dbReference type="AlphaFoldDB" id="A0A074L1T8"/>
<evidence type="ECO:0000256" key="1">
    <source>
        <dbReference type="SAM" id="Phobius"/>
    </source>
</evidence>
<gene>
    <name evidence="2" type="ORF">EL17_06905</name>
</gene>
<dbReference type="STRING" id="1048983.EL17_06905"/>
<dbReference type="RefSeq" id="WP_035072439.1">
    <property type="nucleotide sequence ID" value="NZ_JMIH01000015.1"/>
</dbReference>
<name>A0A074L1T8_9BACT</name>
<dbReference type="Proteomes" id="UP000027821">
    <property type="component" value="Unassembled WGS sequence"/>
</dbReference>
<proteinExistence type="predicted"/>
<dbReference type="EMBL" id="JMIH01000015">
    <property type="protein sequence ID" value="KEO74460.1"/>
    <property type="molecule type" value="Genomic_DNA"/>
</dbReference>
<reference evidence="2 3" key="1">
    <citation type="submission" date="2014-04" db="EMBL/GenBank/DDBJ databases">
        <title>Characterization and application of a salt tolerant electro-active bacterium.</title>
        <authorList>
            <person name="Yang L."/>
            <person name="Wei S."/>
            <person name="Tay Q.X.M."/>
        </authorList>
    </citation>
    <scope>NUCLEOTIDE SEQUENCE [LARGE SCALE GENOMIC DNA]</scope>
    <source>
        <strain evidence="2 3">LY1</strain>
    </source>
</reference>
<feature type="transmembrane region" description="Helical" evidence="1">
    <location>
        <begin position="12"/>
        <end position="31"/>
    </location>
</feature>
<comment type="caution">
    <text evidence="2">The sequence shown here is derived from an EMBL/GenBank/DDBJ whole genome shotgun (WGS) entry which is preliminary data.</text>
</comment>
<organism evidence="2 3">
    <name type="scientific">Anditalea andensis</name>
    <dbReference type="NCBI Taxonomy" id="1048983"/>
    <lineage>
        <taxon>Bacteria</taxon>
        <taxon>Pseudomonadati</taxon>
        <taxon>Bacteroidota</taxon>
        <taxon>Cytophagia</taxon>
        <taxon>Cytophagales</taxon>
        <taxon>Cytophagaceae</taxon>
        <taxon>Anditalea</taxon>
    </lineage>
</organism>
<protein>
    <submittedName>
        <fullName evidence="2">Uncharacterized protein</fullName>
    </submittedName>
</protein>
<keyword evidence="3" id="KW-1185">Reference proteome</keyword>
<feature type="transmembrane region" description="Helical" evidence="1">
    <location>
        <begin position="37"/>
        <end position="65"/>
    </location>
</feature>
<keyword evidence="1" id="KW-1133">Transmembrane helix</keyword>
<keyword evidence="1" id="KW-0472">Membrane</keyword>